<dbReference type="Gene3D" id="1.10.238.20">
    <property type="entry name" value="Pheromone/general odorant binding protein domain"/>
    <property type="match status" value="1"/>
</dbReference>
<dbReference type="CDD" id="cd23992">
    <property type="entry name" value="PBP_GOBP"/>
    <property type="match status" value="1"/>
</dbReference>
<dbReference type="PANTHER" id="PTHR21066">
    <property type="entry name" value="ODORANT-BINDING PROTEIN 59A-RELATED"/>
    <property type="match status" value="1"/>
</dbReference>
<name>A0A7U3RLR2_9CUCU</name>
<dbReference type="InterPro" id="IPR036728">
    <property type="entry name" value="PBP_GOBP_sf"/>
</dbReference>
<dbReference type="InterPro" id="IPR006170">
    <property type="entry name" value="PBP/GOBP"/>
</dbReference>
<keyword evidence="3" id="KW-0964">Secreted</keyword>
<accession>A0A7U3RLR2</accession>
<keyword evidence="4" id="KW-0732">Signal</keyword>
<dbReference type="GO" id="GO:0005549">
    <property type="term" value="F:odorant binding"/>
    <property type="evidence" value="ECO:0007669"/>
    <property type="project" value="InterPro"/>
</dbReference>
<dbReference type="EMBL" id="MT604226">
    <property type="protein sequence ID" value="QKV34991.1"/>
    <property type="molecule type" value="mRNA"/>
</dbReference>
<evidence type="ECO:0000313" key="5">
    <source>
        <dbReference type="EMBL" id="QKV34991.1"/>
    </source>
</evidence>
<dbReference type="InterPro" id="IPR052295">
    <property type="entry name" value="Odorant-binding_protein"/>
</dbReference>
<evidence type="ECO:0000256" key="3">
    <source>
        <dbReference type="ARBA" id="ARBA00022525"/>
    </source>
</evidence>
<evidence type="ECO:0000256" key="1">
    <source>
        <dbReference type="ARBA" id="ARBA00004613"/>
    </source>
</evidence>
<dbReference type="SUPFAM" id="SSF47565">
    <property type="entry name" value="Insect pheromone/odorant-binding proteins"/>
    <property type="match status" value="1"/>
</dbReference>
<dbReference type="Pfam" id="PF01395">
    <property type="entry name" value="PBP_GOBP"/>
    <property type="match status" value="1"/>
</dbReference>
<proteinExistence type="evidence at transcript level"/>
<comment type="similarity">
    <text evidence="2">Belongs to the PBP/GOBP family.</text>
</comment>
<gene>
    <name evidence="5" type="primary">OBP12a</name>
</gene>
<protein>
    <submittedName>
        <fullName evidence="5">Odorant binding protein 12a</fullName>
    </submittedName>
</protein>
<reference evidence="5" key="2">
    <citation type="submission" date="2020-06" db="EMBL/GenBank/DDBJ databases">
        <authorList>
            <person name="Torres Huerta B."/>
            <person name="Segura-Leon O.L."/>
        </authorList>
    </citation>
    <scope>NUCLEOTIDE SEQUENCE</scope>
    <source>
        <tissue evidence="5">Head</tissue>
    </source>
</reference>
<feature type="chain" id="PRO_5030617370" evidence="4">
    <location>
        <begin position="23"/>
        <end position="176"/>
    </location>
</feature>
<feature type="signal peptide" evidence="4">
    <location>
        <begin position="1"/>
        <end position="22"/>
    </location>
</feature>
<dbReference type="AlphaFoldDB" id="A0A7U3RLR2"/>
<reference evidence="5" key="1">
    <citation type="journal article" date="2020" name="Sci. Rep.">
        <title>Identification and motif analyses of candidate nonreceptor olfactory genes of Dendroctonus adjunctus Blandford (Coleoptera: Curculionidae) from the head transcriptome.</title>
        <authorList>
            <person name="Torres-Huerta B."/>
            <person name="Segura-Leon O.L."/>
            <person name="Aragon-Magadan M.A."/>
            <person name="Gonzalez-Hernandez H."/>
        </authorList>
    </citation>
    <scope>NUCLEOTIDE SEQUENCE</scope>
    <source>
        <tissue evidence="5">Head</tissue>
    </source>
</reference>
<dbReference type="PANTHER" id="PTHR21066:SF18">
    <property type="entry name" value="ODORANT-BINDING PROTEIN 73A, ISOFORM B"/>
    <property type="match status" value="1"/>
</dbReference>
<organism evidence="5">
    <name type="scientific">Dendroctonus adjunctus</name>
    <name type="common">roundheaded pine beetle</name>
    <dbReference type="NCBI Taxonomy" id="77157"/>
    <lineage>
        <taxon>Eukaryota</taxon>
        <taxon>Metazoa</taxon>
        <taxon>Ecdysozoa</taxon>
        <taxon>Arthropoda</taxon>
        <taxon>Hexapoda</taxon>
        <taxon>Insecta</taxon>
        <taxon>Pterygota</taxon>
        <taxon>Neoptera</taxon>
        <taxon>Endopterygota</taxon>
        <taxon>Coleoptera</taxon>
        <taxon>Polyphaga</taxon>
        <taxon>Cucujiformia</taxon>
        <taxon>Curculionidae</taxon>
        <taxon>Scolytinae</taxon>
        <taxon>Dendroctonus</taxon>
    </lineage>
</organism>
<sequence>MFGFRKNVLVLVLVVFESLALQKNNKCDIPLSAPKRIEEVINTCQDEIKIAILSEALEAFKVNEHQVVSRAKRSAFNEDEKKIAGCLLQCVYRKLNAVNEFGFPTVEGLVSLYTEGVTQKEYIAATRQAVTKCLDNAQNAHEIGAKPVEASKSCEVAYEVFDCVSLEVAKYCGQTP</sequence>
<evidence type="ECO:0000256" key="2">
    <source>
        <dbReference type="ARBA" id="ARBA00008098"/>
    </source>
</evidence>
<dbReference type="GO" id="GO:0005576">
    <property type="term" value="C:extracellular region"/>
    <property type="evidence" value="ECO:0007669"/>
    <property type="project" value="UniProtKB-SubCell"/>
</dbReference>
<evidence type="ECO:0000256" key="4">
    <source>
        <dbReference type="SAM" id="SignalP"/>
    </source>
</evidence>
<comment type="subcellular location">
    <subcellularLocation>
        <location evidence="1">Secreted</location>
    </subcellularLocation>
</comment>